<proteinExistence type="predicted"/>
<keyword evidence="2" id="KW-1185">Reference proteome</keyword>
<dbReference type="EMBL" id="JAKKPZ010000182">
    <property type="protein sequence ID" value="KAI1699343.1"/>
    <property type="molecule type" value="Genomic_DNA"/>
</dbReference>
<organism evidence="1 2">
    <name type="scientific">Ditylenchus destructor</name>
    <dbReference type="NCBI Taxonomy" id="166010"/>
    <lineage>
        <taxon>Eukaryota</taxon>
        <taxon>Metazoa</taxon>
        <taxon>Ecdysozoa</taxon>
        <taxon>Nematoda</taxon>
        <taxon>Chromadorea</taxon>
        <taxon>Rhabditida</taxon>
        <taxon>Tylenchina</taxon>
        <taxon>Tylenchomorpha</taxon>
        <taxon>Sphaerularioidea</taxon>
        <taxon>Anguinidae</taxon>
        <taxon>Anguininae</taxon>
        <taxon>Ditylenchus</taxon>
    </lineage>
</organism>
<dbReference type="AlphaFoldDB" id="A0AAD4MN39"/>
<evidence type="ECO:0000313" key="2">
    <source>
        <dbReference type="Proteomes" id="UP001201812"/>
    </source>
</evidence>
<evidence type="ECO:0000313" key="1">
    <source>
        <dbReference type="EMBL" id="KAI1699343.1"/>
    </source>
</evidence>
<sequence length="177" mass="19617">MTSMSSLGGRSDVVKFMQLCNFTNSEMNIILCVVAASIVVSLIKSEETVEEKNSTKGKLESIKEKLLEVIKTLGTIQNEVKSSDKFCGYVEQALEYAGVLSESLDAALKVQEKDVNFEELSTYAIVLISVTSNMNSYAQETYAKHPKNAKKLQYSVYLTAMNIKKVIQAIEAHSKQN</sequence>
<comment type="caution">
    <text evidence="1">The sequence shown here is derived from an EMBL/GenBank/DDBJ whole genome shotgun (WGS) entry which is preliminary data.</text>
</comment>
<reference evidence="1" key="1">
    <citation type="submission" date="2022-01" db="EMBL/GenBank/DDBJ databases">
        <title>Genome Sequence Resource for Two Populations of Ditylenchus destructor, the Migratory Endoparasitic Phytonematode.</title>
        <authorList>
            <person name="Zhang H."/>
            <person name="Lin R."/>
            <person name="Xie B."/>
        </authorList>
    </citation>
    <scope>NUCLEOTIDE SEQUENCE</scope>
    <source>
        <strain evidence="1">BazhouSP</strain>
    </source>
</reference>
<protein>
    <submittedName>
        <fullName evidence="1">Uncharacterized protein</fullName>
    </submittedName>
</protein>
<name>A0AAD4MN39_9BILA</name>
<gene>
    <name evidence="1" type="ORF">DdX_17370</name>
</gene>
<accession>A0AAD4MN39</accession>
<dbReference type="Proteomes" id="UP001201812">
    <property type="component" value="Unassembled WGS sequence"/>
</dbReference>